<name>A0A151ZEL0_TIELA</name>
<dbReference type="Pfam" id="PF03747">
    <property type="entry name" value="ADP_ribosyl_GH"/>
    <property type="match status" value="1"/>
</dbReference>
<dbReference type="PANTHER" id="PTHR16222">
    <property type="entry name" value="ADP-RIBOSYLGLYCOHYDROLASE"/>
    <property type="match status" value="1"/>
</dbReference>
<feature type="binding site" evidence="1">
    <location>
        <position position="336"/>
    </location>
    <ligand>
        <name>Mg(2+)</name>
        <dbReference type="ChEBI" id="CHEBI:18420"/>
        <label>1</label>
    </ligand>
</feature>
<evidence type="ECO:0008006" key="4">
    <source>
        <dbReference type="Google" id="ProtNLM"/>
    </source>
</evidence>
<dbReference type="GO" id="GO:0046872">
    <property type="term" value="F:metal ion binding"/>
    <property type="evidence" value="ECO:0007669"/>
    <property type="project" value="UniProtKB-KW"/>
</dbReference>
<dbReference type="EMBL" id="LODT01000029">
    <property type="protein sequence ID" value="KYQ92396.1"/>
    <property type="molecule type" value="Genomic_DNA"/>
</dbReference>
<accession>A0A151ZEL0</accession>
<comment type="caution">
    <text evidence="2">The sequence shown here is derived from an EMBL/GenBank/DDBJ whole genome shotgun (WGS) entry which is preliminary data.</text>
</comment>
<feature type="binding site" evidence="1">
    <location>
        <position position="78"/>
    </location>
    <ligand>
        <name>Mg(2+)</name>
        <dbReference type="ChEBI" id="CHEBI:18420"/>
        <label>1</label>
    </ligand>
</feature>
<feature type="binding site" evidence="1">
    <location>
        <position position="79"/>
    </location>
    <ligand>
        <name>Mg(2+)</name>
        <dbReference type="ChEBI" id="CHEBI:18420"/>
        <label>1</label>
    </ligand>
</feature>
<dbReference type="Proteomes" id="UP000076078">
    <property type="component" value="Unassembled WGS sequence"/>
</dbReference>
<dbReference type="AlphaFoldDB" id="A0A151ZEL0"/>
<proteinExistence type="predicted"/>
<keyword evidence="1" id="KW-0479">Metal-binding</keyword>
<organism evidence="2 3">
    <name type="scientific">Tieghemostelium lacteum</name>
    <name type="common">Slime mold</name>
    <name type="synonym">Dictyostelium lacteum</name>
    <dbReference type="NCBI Taxonomy" id="361077"/>
    <lineage>
        <taxon>Eukaryota</taxon>
        <taxon>Amoebozoa</taxon>
        <taxon>Evosea</taxon>
        <taxon>Eumycetozoa</taxon>
        <taxon>Dictyostelia</taxon>
        <taxon>Dictyosteliales</taxon>
        <taxon>Raperosteliaceae</taxon>
        <taxon>Tieghemostelium</taxon>
    </lineage>
</organism>
<gene>
    <name evidence="2" type="ORF">DLAC_06368</name>
</gene>
<dbReference type="OrthoDB" id="2021138at2759"/>
<protein>
    <recommendedName>
        <fullName evidence="4">ADP-ribosylglycohydrolase</fullName>
    </recommendedName>
</protein>
<dbReference type="InParanoid" id="A0A151ZEL0"/>
<evidence type="ECO:0000256" key="1">
    <source>
        <dbReference type="PIRSR" id="PIRSR605502-1"/>
    </source>
</evidence>
<dbReference type="STRING" id="361077.A0A151ZEL0"/>
<dbReference type="PANTHER" id="PTHR16222:SF28">
    <property type="entry name" value="ADP-RIBOSYLGLYCOHYDROLASE"/>
    <property type="match status" value="1"/>
</dbReference>
<feature type="binding site" evidence="1">
    <location>
        <position position="337"/>
    </location>
    <ligand>
        <name>Mg(2+)</name>
        <dbReference type="ChEBI" id="CHEBI:18420"/>
        <label>1</label>
    </ligand>
</feature>
<dbReference type="InterPro" id="IPR005502">
    <property type="entry name" value="Ribosyl_crysJ1"/>
</dbReference>
<reference evidence="2 3" key="1">
    <citation type="submission" date="2015-12" db="EMBL/GenBank/DDBJ databases">
        <title>Dictyostelia acquired genes for synthesis and detection of signals that induce cell-type specialization by lateral gene transfer from prokaryotes.</title>
        <authorList>
            <person name="Gloeckner G."/>
            <person name="Schaap P."/>
        </authorList>
    </citation>
    <scope>NUCLEOTIDE SEQUENCE [LARGE SCALE GENOMIC DNA]</scope>
    <source>
        <strain evidence="2 3">TK</strain>
    </source>
</reference>
<feature type="binding site" evidence="1">
    <location>
        <position position="77"/>
    </location>
    <ligand>
        <name>Mg(2+)</name>
        <dbReference type="ChEBI" id="CHEBI:18420"/>
        <label>1</label>
    </ligand>
</feature>
<evidence type="ECO:0000313" key="2">
    <source>
        <dbReference type="EMBL" id="KYQ92396.1"/>
    </source>
</evidence>
<dbReference type="InterPro" id="IPR050792">
    <property type="entry name" value="ADP-ribosylglycohydrolase"/>
</dbReference>
<dbReference type="SUPFAM" id="SSF101478">
    <property type="entry name" value="ADP-ribosylglycohydrolase"/>
    <property type="match status" value="1"/>
</dbReference>
<keyword evidence="3" id="KW-1185">Reference proteome</keyword>
<sequence>MNNSVKGLDKTLLENKLIDSILGCIYGNVLGDAYGLSVEFLDFIKIRQLYADENTMIPFPDFYPNRHNMRWTKGDWTDDSDQMILIMQMFISTGGQVDLLDVGKRLKAWIKQGFPELGDVAGLGLGQTVGSVVYSPEFDKDPVLCSKAFWEKTGRNMAANGATMRTSIIGCVDFTNQEQVKDNTIKLAHLTHYDIRCSISSIMVTLVISGILTFYQKQLGDMNGIGGDSSNINVIQEKDILEIMNKVEQVCQDVLYSAPDSEYSKEKKDEYWTEFQKHLNVEKIEDLNLDESDKIGYTYKCFGSAVYSLRQILKNGSKLSFRKVIDTLIRQGGDTDTNAAVAGALIGATIGYQQLPSDMLNSLPHKEWLDGIVVQFINKIILKKPQESQSWFNWVKGFF</sequence>
<dbReference type="OMA" id="SHWRDGM"/>
<evidence type="ECO:0000313" key="3">
    <source>
        <dbReference type="Proteomes" id="UP000076078"/>
    </source>
</evidence>
<keyword evidence="1" id="KW-0460">Magnesium</keyword>
<feature type="binding site" evidence="1">
    <location>
        <position position="334"/>
    </location>
    <ligand>
        <name>Mg(2+)</name>
        <dbReference type="ChEBI" id="CHEBI:18420"/>
        <label>1</label>
    </ligand>
</feature>
<dbReference type="InterPro" id="IPR036705">
    <property type="entry name" value="Ribosyl_crysJ1_sf"/>
</dbReference>
<comment type="cofactor">
    <cofactor evidence="1">
        <name>Mg(2+)</name>
        <dbReference type="ChEBI" id="CHEBI:18420"/>
    </cofactor>
    <text evidence="1">Binds 2 magnesium ions per subunit.</text>
</comment>
<dbReference type="Gene3D" id="1.10.4080.10">
    <property type="entry name" value="ADP-ribosylation/Crystallin J1"/>
    <property type="match status" value="1"/>
</dbReference>